<dbReference type="InterPro" id="IPR019612">
    <property type="entry name" value="Minor_capsid_put"/>
</dbReference>
<name>A0A660E1F7_9LACO</name>
<dbReference type="Proteomes" id="UP000289996">
    <property type="component" value="Unassembled WGS sequence"/>
</dbReference>
<protein>
    <submittedName>
        <fullName evidence="1">Capsid protein [Lactobacillus plantarum subsp. plantarum]</fullName>
    </submittedName>
</protein>
<proteinExistence type="predicted"/>
<reference evidence="1 2" key="1">
    <citation type="submission" date="2018-11" db="EMBL/GenBank/DDBJ databases">
        <authorList>
            <person name="Wuyts S."/>
        </authorList>
    </citation>
    <scope>NUCLEOTIDE SEQUENCE [LARGE SCALE GENOMIC DNA]</scope>
    <source>
        <strain evidence="1">Lactobacillus mudanjiangensis AMBF249</strain>
    </source>
</reference>
<organism evidence="1 2">
    <name type="scientific">Lactiplantibacillus mudanjiangensis</name>
    <dbReference type="NCBI Taxonomy" id="1296538"/>
    <lineage>
        <taxon>Bacteria</taxon>
        <taxon>Bacillati</taxon>
        <taxon>Bacillota</taxon>
        <taxon>Bacilli</taxon>
        <taxon>Lactobacillales</taxon>
        <taxon>Lactobacillaceae</taxon>
        <taxon>Lactiplantibacillus</taxon>
    </lineage>
</organism>
<dbReference type="EMBL" id="UYIG01000068">
    <property type="protein sequence ID" value="VDG27874.1"/>
    <property type="molecule type" value="Genomic_DNA"/>
</dbReference>
<dbReference type="RefSeq" id="WP_130851584.1">
    <property type="nucleotide sequence ID" value="NZ_UYIG01000068.1"/>
</dbReference>
<dbReference type="Pfam" id="PF10665">
    <property type="entry name" value="Minor_capsid_1"/>
    <property type="match status" value="1"/>
</dbReference>
<keyword evidence="2" id="KW-1185">Reference proteome</keyword>
<gene>
    <name evidence="1" type="ORF">MUDAN_MDHGFNIF_02692</name>
</gene>
<dbReference type="AlphaFoldDB" id="A0A660E1F7"/>
<evidence type="ECO:0000313" key="2">
    <source>
        <dbReference type="Proteomes" id="UP000289996"/>
    </source>
</evidence>
<evidence type="ECO:0000313" key="1">
    <source>
        <dbReference type="EMBL" id="VDG27874.1"/>
    </source>
</evidence>
<accession>A0A660E1F7</accession>
<sequence length="115" mass="12641">MMKPPKISCQQSIVLTLPTGEKNRWGEAKPAEPITITHCVVQPQTIYSGSNNGRTIVANAVIFIYAGVSSPVPKITKNDVGATILFEDVEYTLQKIVDNRAPFSNALYSYELEVL</sequence>
<dbReference type="OrthoDB" id="2183780at2"/>